<feature type="transmembrane region" description="Helical" evidence="1">
    <location>
        <begin position="147"/>
        <end position="176"/>
    </location>
</feature>
<gene>
    <name evidence="2" type="ORF">GCM10010151_66340</name>
</gene>
<dbReference type="Proteomes" id="UP001501822">
    <property type="component" value="Unassembled WGS sequence"/>
</dbReference>
<comment type="caution">
    <text evidence="2">The sequence shown here is derived from an EMBL/GenBank/DDBJ whole genome shotgun (WGS) entry which is preliminary data.</text>
</comment>
<evidence type="ECO:0000313" key="3">
    <source>
        <dbReference type="Proteomes" id="UP001501822"/>
    </source>
</evidence>
<protein>
    <submittedName>
        <fullName evidence="2">Uncharacterized protein</fullName>
    </submittedName>
</protein>
<dbReference type="EMBL" id="BAAABM010000066">
    <property type="protein sequence ID" value="GAA0367141.1"/>
    <property type="molecule type" value="Genomic_DNA"/>
</dbReference>
<feature type="transmembrane region" description="Helical" evidence="1">
    <location>
        <begin position="196"/>
        <end position="217"/>
    </location>
</feature>
<organism evidence="2 3">
    <name type="scientific">Actinoallomurus spadix</name>
    <dbReference type="NCBI Taxonomy" id="79912"/>
    <lineage>
        <taxon>Bacteria</taxon>
        <taxon>Bacillati</taxon>
        <taxon>Actinomycetota</taxon>
        <taxon>Actinomycetes</taxon>
        <taxon>Streptosporangiales</taxon>
        <taxon>Thermomonosporaceae</taxon>
        <taxon>Actinoallomurus</taxon>
    </lineage>
</organism>
<name>A0ABN0XLB4_9ACTN</name>
<keyword evidence="1" id="KW-0812">Transmembrane</keyword>
<keyword evidence="3" id="KW-1185">Reference proteome</keyword>
<keyword evidence="1" id="KW-0472">Membrane</keyword>
<proteinExistence type="predicted"/>
<sequence length="624" mass="69415">MRFARDPASWGAYHPRMVAESVRIEGHFQHARRGGIPRRMSDATRYLCAAAYLDERFCRKVIDELVDAEHRAVVPSYGFDVGPVISHSLRARRLQLIRDVTIWALLLGCLSISPGSVSTYYSLAVPFALARLVPWRRFGWGRRFKIAWALAVLYLLFSLVSGLVVFIWARGITWLFSGIGSPGESPPTPTAFWGNLGLWATCTFLLGFAMLVIPFGWQVLVFRMMRTDLAPGTPTPPLDVLTERVRHHAQRLVDAQVGNVTLYSGGNPFLGSGAPDSPWARAWSIVVELDRPATPDGTPQTIDPVALHEHVRRRLMAMSEEWPTAEDDRPDRSDPRLRLPANERIAGLNIDYHVVARGDCTQYPRPSEPGGDRPDYAGHPLIDVTAGVPFSKTTEAAQEAIIRHPQGGVRCYQRVTVGAEGQTVRDAAGRVIAPAEDQDIVVSVFIYLAVEGHMLYAQFVADVLPPIRSEYHLVDHLASCTDAALIGLAVRHRWLAALSDGVFAPFRAIRTLAQMAIARLRADQQPQRFTAYDYGARLSVRELGAEETLPTYLQVLDAHKYSRLIERRLHEAVLDHLQSHDIDVSAYRMQANQIIEQSVMINGGNYGPINTGSGRQDNRGMTIT</sequence>
<feature type="transmembrane region" description="Helical" evidence="1">
    <location>
        <begin position="96"/>
        <end position="113"/>
    </location>
</feature>
<accession>A0ABN0XLB4</accession>
<evidence type="ECO:0000313" key="2">
    <source>
        <dbReference type="EMBL" id="GAA0367141.1"/>
    </source>
</evidence>
<reference evidence="2 3" key="1">
    <citation type="journal article" date="2019" name="Int. J. Syst. Evol. Microbiol.">
        <title>The Global Catalogue of Microorganisms (GCM) 10K type strain sequencing project: providing services to taxonomists for standard genome sequencing and annotation.</title>
        <authorList>
            <consortium name="The Broad Institute Genomics Platform"/>
            <consortium name="The Broad Institute Genome Sequencing Center for Infectious Disease"/>
            <person name="Wu L."/>
            <person name="Ma J."/>
        </authorList>
    </citation>
    <scope>NUCLEOTIDE SEQUENCE [LARGE SCALE GENOMIC DNA]</scope>
    <source>
        <strain evidence="2 3">JCM 3146</strain>
    </source>
</reference>
<evidence type="ECO:0000256" key="1">
    <source>
        <dbReference type="SAM" id="Phobius"/>
    </source>
</evidence>
<keyword evidence="1" id="KW-1133">Transmembrane helix</keyword>